<evidence type="ECO:0000313" key="4">
    <source>
        <dbReference type="Proteomes" id="UP000306740"/>
    </source>
</evidence>
<dbReference type="EMBL" id="VDFR01000005">
    <property type="protein sequence ID" value="TNC51748.1"/>
    <property type="molecule type" value="Genomic_DNA"/>
</dbReference>
<proteinExistence type="predicted"/>
<gene>
    <name evidence="3" type="ORF">FHE65_00755</name>
    <name evidence="2" type="ORF">FHE65_01175</name>
</gene>
<reference evidence="2 4" key="1">
    <citation type="submission" date="2019-05" db="EMBL/GenBank/DDBJ databases">
        <title>Mumia sp. nov., isolated from the intestinal contents of plateau pika (Ochotona curzoniae) in the Qinghai-Tibet plateau of China.</title>
        <authorList>
            <person name="Tian Z."/>
        </authorList>
    </citation>
    <scope>NUCLEOTIDE SEQUENCE [LARGE SCALE GENOMIC DNA]</scope>
    <source>
        <strain evidence="4">527</strain>
        <strain evidence="2">Z527</strain>
    </source>
</reference>
<sequence>MVGKVSLDRLALRDGWNELAQHEESGARLWGLVRNGASTCYRFTDRDGVELETLHISPTPDRGSPDVDPEGLDPTRDPAAPPETDCFGQPVDPRDPDLVSGADGGTPAPAPSPPSCPYVCAPLGDGGQICWEVCSGH</sequence>
<dbReference type="AlphaFoldDB" id="A0A5C4N4F7"/>
<dbReference type="EMBL" id="VDFR01000004">
    <property type="protein sequence ID" value="TNC52140.1"/>
    <property type="molecule type" value="Genomic_DNA"/>
</dbReference>
<evidence type="ECO:0000313" key="3">
    <source>
        <dbReference type="EMBL" id="TNC52140.1"/>
    </source>
</evidence>
<accession>A0A5C4N4F7</accession>
<organism evidence="2 4">
    <name type="scientific">Mumia zhuanghuii</name>
    <dbReference type="NCBI Taxonomy" id="2585211"/>
    <lineage>
        <taxon>Bacteria</taxon>
        <taxon>Bacillati</taxon>
        <taxon>Actinomycetota</taxon>
        <taxon>Actinomycetes</taxon>
        <taxon>Propionibacteriales</taxon>
        <taxon>Nocardioidaceae</taxon>
        <taxon>Mumia</taxon>
    </lineage>
</organism>
<dbReference type="Proteomes" id="UP000306740">
    <property type="component" value="Unassembled WGS sequence"/>
</dbReference>
<dbReference type="OrthoDB" id="5438043at2"/>
<dbReference type="RefSeq" id="WP_139104987.1">
    <property type="nucleotide sequence ID" value="NZ_VDFR01000004.1"/>
</dbReference>
<name>A0A5C4N4F7_9ACTN</name>
<evidence type="ECO:0000256" key="1">
    <source>
        <dbReference type="SAM" id="MobiDB-lite"/>
    </source>
</evidence>
<protein>
    <submittedName>
        <fullName evidence="2">Uncharacterized protein</fullName>
    </submittedName>
</protein>
<feature type="region of interest" description="Disordered" evidence="1">
    <location>
        <begin position="55"/>
        <end position="116"/>
    </location>
</feature>
<comment type="caution">
    <text evidence="2">The sequence shown here is derived from an EMBL/GenBank/DDBJ whole genome shotgun (WGS) entry which is preliminary data.</text>
</comment>
<evidence type="ECO:0000313" key="2">
    <source>
        <dbReference type="EMBL" id="TNC51748.1"/>
    </source>
</evidence>